<dbReference type="Proteomes" id="UP000015103">
    <property type="component" value="Unassembled WGS sequence"/>
</dbReference>
<dbReference type="PANTHER" id="PTHR47018">
    <property type="entry name" value="CXC DOMAIN-CONTAINING PROTEIN-RELATED"/>
    <property type="match status" value="1"/>
</dbReference>
<accession>T1I4U4</accession>
<organism evidence="2 3">
    <name type="scientific">Rhodnius prolixus</name>
    <name type="common">Triatomid bug</name>
    <dbReference type="NCBI Taxonomy" id="13249"/>
    <lineage>
        <taxon>Eukaryota</taxon>
        <taxon>Metazoa</taxon>
        <taxon>Ecdysozoa</taxon>
        <taxon>Arthropoda</taxon>
        <taxon>Hexapoda</taxon>
        <taxon>Insecta</taxon>
        <taxon>Pterygota</taxon>
        <taxon>Neoptera</taxon>
        <taxon>Paraneoptera</taxon>
        <taxon>Hemiptera</taxon>
        <taxon>Heteroptera</taxon>
        <taxon>Panheteroptera</taxon>
        <taxon>Cimicomorpha</taxon>
        <taxon>Reduviidae</taxon>
        <taxon>Triatominae</taxon>
        <taxon>Rhodnius</taxon>
    </lineage>
</organism>
<proteinExistence type="predicted"/>
<dbReference type="VEuPathDB" id="VectorBase:RPRC011313"/>
<dbReference type="PANTHER" id="PTHR47018:SF3">
    <property type="entry name" value="MYCBP-ASSOCIATED PROTEIN"/>
    <property type="match status" value="1"/>
</dbReference>
<dbReference type="EnsemblMetazoa" id="RPRC011313-RA">
    <property type="protein sequence ID" value="RPRC011313-PA"/>
    <property type="gene ID" value="RPRC011313"/>
</dbReference>
<name>T1I4U4_RHOPR</name>
<dbReference type="eggNOG" id="ENOG502R4E0">
    <property type="taxonomic scope" value="Eukaryota"/>
</dbReference>
<reference evidence="2" key="1">
    <citation type="submission" date="2015-05" db="UniProtKB">
        <authorList>
            <consortium name="EnsemblMetazoa"/>
        </authorList>
    </citation>
    <scope>IDENTIFICATION</scope>
</reference>
<dbReference type="Pfam" id="PF20231">
    <property type="entry name" value="DUF6589"/>
    <property type="match status" value="1"/>
</dbReference>
<protein>
    <recommendedName>
        <fullName evidence="1">DUF6589 domain-containing protein</fullName>
    </recommendedName>
</protein>
<sequence length="428" mass="50025">RPKFWHSSSSLPEDIQNSDKFQHKYFAWILSHKLQISDTPMWIGYTAKIFKDTSKIQKVEYLTQINDSPTDPSVVKETMRRSLQIASECQKNFFCVTYDLAMAKIALRIQSAEDEFQKLFINFGSFHIMLSFMKAIGKFISGSGLTNILIDSEILASGSINSFLTGKHFNRCRKIHPLLSLALQVLHLERFLQQHDENLENIQEYLQIFNKEQNEDPQITNENLKKLFEKYEQYKNETLLGRHGKTPQIYLMYTRLVEYYLQLEYSIRTGDFNFFIYILPKITNIFFSMNHHNYARYMSIYWDKLINIETTHPGLLNDCQKSFLGIRRTMKPFSRIPIDLTLEQTINADAASKASGIINVTNSFSARQKWSITHSLRTSVISKMMEFCNMKSTDDITKDLKESSIKKATKNLEVLMQLIKQYTNPFSF</sequence>
<feature type="domain" description="DUF6589" evidence="1">
    <location>
        <begin position="114"/>
        <end position="343"/>
    </location>
</feature>
<evidence type="ECO:0000313" key="3">
    <source>
        <dbReference type="Proteomes" id="UP000015103"/>
    </source>
</evidence>
<evidence type="ECO:0000259" key="1">
    <source>
        <dbReference type="Pfam" id="PF20231"/>
    </source>
</evidence>
<evidence type="ECO:0000313" key="2">
    <source>
        <dbReference type="EnsemblMetazoa" id="RPRC011313-PA"/>
    </source>
</evidence>
<dbReference type="AlphaFoldDB" id="T1I4U4"/>
<dbReference type="InterPro" id="IPR046496">
    <property type="entry name" value="DUF6589"/>
</dbReference>
<keyword evidence="3" id="KW-1185">Reference proteome</keyword>
<dbReference type="HOGENOM" id="CLU_630552_0_0_1"/>
<dbReference type="EMBL" id="ACPB03006978">
    <property type="status" value="NOT_ANNOTATED_CDS"/>
    <property type="molecule type" value="Genomic_DNA"/>
</dbReference>
<dbReference type="InParanoid" id="T1I4U4"/>
<dbReference type="OMA" id="FHIMLAY"/>